<feature type="domain" description="MPN" evidence="6">
    <location>
        <begin position="399"/>
        <end position="540"/>
    </location>
</feature>
<dbReference type="PANTHER" id="PTHR10410">
    <property type="entry name" value="EUKARYOTIC TRANSLATION INITIATION FACTOR 3 -RELATED"/>
    <property type="match status" value="1"/>
</dbReference>
<keyword evidence="2 7" id="KW-0396">Initiation factor</keyword>
<feature type="coiled-coil region" evidence="4">
    <location>
        <begin position="281"/>
        <end position="350"/>
    </location>
</feature>
<keyword evidence="3" id="KW-0648">Protein biosynthesis</keyword>
<dbReference type="GO" id="GO:0008237">
    <property type="term" value="F:metallopeptidase activity"/>
    <property type="evidence" value="ECO:0007669"/>
    <property type="project" value="InterPro"/>
</dbReference>
<keyword evidence="1" id="KW-0963">Cytoplasm</keyword>
<evidence type="ECO:0000256" key="2">
    <source>
        <dbReference type="ARBA" id="ARBA00022540"/>
    </source>
</evidence>
<dbReference type="PROSITE" id="PS50003">
    <property type="entry name" value="PH_DOMAIN"/>
    <property type="match status" value="1"/>
</dbReference>
<evidence type="ECO:0000256" key="1">
    <source>
        <dbReference type="ARBA" id="ARBA00022490"/>
    </source>
</evidence>
<dbReference type="Pfam" id="PF01398">
    <property type="entry name" value="JAB"/>
    <property type="match status" value="1"/>
</dbReference>
<feature type="domain" description="PH" evidence="5">
    <location>
        <begin position="209"/>
        <end position="240"/>
    </location>
</feature>
<evidence type="ECO:0000259" key="5">
    <source>
        <dbReference type="PROSITE" id="PS50003"/>
    </source>
</evidence>
<dbReference type="GO" id="GO:0005852">
    <property type="term" value="C:eukaryotic translation initiation factor 3 complex"/>
    <property type="evidence" value="ECO:0007669"/>
    <property type="project" value="InterPro"/>
</dbReference>
<comment type="caution">
    <text evidence="7">The sequence shown here is derived from an EMBL/GenBank/DDBJ whole genome shotgun (WGS) entry which is preliminary data.</text>
</comment>
<dbReference type="Gene3D" id="3.40.140.10">
    <property type="entry name" value="Cytidine Deaminase, domain 2"/>
    <property type="match status" value="1"/>
</dbReference>
<dbReference type="PROSITE" id="PS50249">
    <property type="entry name" value="MPN"/>
    <property type="match status" value="1"/>
</dbReference>
<evidence type="ECO:0000313" key="7">
    <source>
        <dbReference type="EMBL" id="KRY78785.1"/>
    </source>
</evidence>
<dbReference type="SUPFAM" id="SSF50729">
    <property type="entry name" value="PH domain-like"/>
    <property type="match status" value="1"/>
</dbReference>
<accession>A0A0V1EYQ2</accession>
<reference evidence="7 8" key="1">
    <citation type="submission" date="2015-01" db="EMBL/GenBank/DDBJ databases">
        <title>Evolution of Trichinella species and genotypes.</title>
        <authorList>
            <person name="Korhonen P.K."/>
            <person name="Edoardo P."/>
            <person name="Giuseppe L.R."/>
            <person name="Gasser R.B."/>
        </authorList>
    </citation>
    <scope>NUCLEOTIDE SEQUENCE [LARGE SCALE GENOMIC DNA]</scope>
    <source>
        <strain evidence="7">ISS13</strain>
    </source>
</reference>
<dbReference type="Pfam" id="PF19445">
    <property type="entry name" value="eIF3h_C"/>
    <property type="match status" value="1"/>
</dbReference>
<evidence type="ECO:0000256" key="4">
    <source>
        <dbReference type="SAM" id="Coils"/>
    </source>
</evidence>
<evidence type="ECO:0000259" key="6">
    <source>
        <dbReference type="PROSITE" id="PS50249"/>
    </source>
</evidence>
<dbReference type="InterPro" id="IPR037518">
    <property type="entry name" value="MPN"/>
</dbReference>
<dbReference type="SMART" id="SM00233">
    <property type="entry name" value="PH"/>
    <property type="match status" value="1"/>
</dbReference>
<organism evidence="7 8">
    <name type="scientific">Trichinella pseudospiralis</name>
    <name type="common">Parasitic roundworm</name>
    <dbReference type="NCBI Taxonomy" id="6337"/>
    <lineage>
        <taxon>Eukaryota</taxon>
        <taxon>Metazoa</taxon>
        <taxon>Ecdysozoa</taxon>
        <taxon>Nematoda</taxon>
        <taxon>Enoplea</taxon>
        <taxon>Dorylaimia</taxon>
        <taxon>Trichinellida</taxon>
        <taxon>Trichinellidae</taxon>
        <taxon>Trichinella</taxon>
    </lineage>
</organism>
<dbReference type="InterPro" id="IPR045810">
    <property type="entry name" value="eIF3h_C"/>
</dbReference>
<dbReference type="InterPro" id="IPR027524">
    <property type="entry name" value="eIF3h"/>
</dbReference>
<dbReference type="EMBL" id="JYDR01000003">
    <property type="protein sequence ID" value="KRY78785.1"/>
    <property type="molecule type" value="Genomic_DNA"/>
</dbReference>
<dbReference type="SMART" id="SM00232">
    <property type="entry name" value="JAB_MPN"/>
    <property type="match status" value="1"/>
</dbReference>
<name>A0A0V1EYQ2_TRIPS</name>
<gene>
    <name evidence="7" type="primary">EIF3H</name>
    <name evidence="7" type="ORF">T4A_4244</name>
</gene>
<dbReference type="Gene3D" id="2.30.29.30">
    <property type="entry name" value="Pleckstrin-homology domain (PH domain)/Phosphotyrosine-binding domain (PTB)"/>
    <property type="match status" value="1"/>
</dbReference>
<dbReference type="CDD" id="cd08065">
    <property type="entry name" value="MPN_eIF3h"/>
    <property type="match status" value="1"/>
</dbReference>
<dbReference type="Proteomes" id="UP000054632">
    <property type="component" value="Unassembled WGS sequence"/>
</dbReference>
<evidence type="ECO:0000256" key="3">
    <source>
        <dbReference type="ARBA" id="ARBA00022917"/>
    </source>
</evidence>
<dbReference type="GO" id="GO:0003743">
    <property type="term" value="F:translation initiation factor activity"/>
    <property type="evidence" value="ECO:0007669"/>
    <property type="project" value="UniProtKB-KW"/>
</dbReference>
<evidence type="ECO:0000313" key="8">
    <source>
        <dbReference type="Proteomes" id="UP000054632"/>
    </source>
</evidence>
<protein>
    <submittedName>
        <fullName evidence="7">Eukaryotic translation initiation factor 3 subunit H</fullName>
    </submittedName>
</protein>
<dbReference type="AlphaFoldDB" id="A0A0V1EYQ2"/>
<dbReference type="InterPro" id="IPR050242">
    <property type="entry name" value="JAMM_MPN+_peptidase_M67A"/>
</dbReference>
<sequence>MSRKWFEKFKNVTSTNLESLLNDSFVQRMFRIFLFYDASRKEEREILMKNQNNSSTTNSLNKSNGKLIFIIRSLYHQLIKMDSCLYIAPCETVSFDSMVMENDEHVQCDNFKDFISLLAQKFPVTLEKMQQAVDEVYEQIVQQIFCQGLAFVKRRKFSNWKIQWIQVSPGRLYTREIFSRKSRKILCLLDKYSTVLVENKTDEQMLCSFVVKTKNKKYFIALSSEAERQKWIQCLQLAIRRNGAKSNYFDEIAENFKMAKNLTTTETCHSSREDVIFAKALDECIQQLASLQSENTALKEQLHAEKIISKDHEILQKAVLRQLDLYRIENEKLKRIINDLRNEIMKQDYQKEILKVKGIQLKILLDCFTSIWAMNSYQSSDELLTKKSNVYKSRKISCVQLSSLVVSKIVMHGEKERCGGATEAACGFITGLVNCNDDEINLEVTNCFPIPKREMDTRQEDLDIHHQHRTLKYFRTMNIDYLVLGYYQTAPFGGFFTETMIQSLIDYQTHDEDSVALVYDPVRCIQGQLDIKAYRLSPRTIELCSSGFTLDVMKNIGVNYSNLLEEIPVLIKNSRLSHLMICKMALAGKPGKPLKFLNMCSSNVMEKNLKLMMINMEVLNAEVVKYNRYLFTKNRYECQKESWIHKRLAENELRRERGEPPLPVEEEFQKIFKMPVPTKVLDGLLASCEINAYANYCRQESAGDLCKLHIVQEANYPRMFTTECCTLVCIFFCTLSSAVSRSVSSLQNSFATLSALANMLNVTLHYEKDVDHVFMVLLLRNLENGKLLDTVIMQNDTSNIQMDIKDNVNWCGLTVTGTYKLADGQRLAKAEFFAFQMITEVDLQEDGRSSALLVDMLILPGVVKYHFESELAKQFTVVVQLMPACPIPNFPQQLYLNSSQNQVNIVNLVNITEFSSTTEIMQIEQQQLCWIVSIQCFQVDYTYERQCQMLKPKFANSNFFNNNNNTGLSKNSFAKWSLAIIILLLFTSCFNL</sequence>
<keyword evidence="4" id="KW-0175">Coiled coil</keyword>
<dbReference type="InterPro" id="IPR001849">
    <property type="entry name" value="PH_domain"/>
</dbReference>
<proteinExistence type="predicted"/>
<dbReference type="InterPro" id="IPR000555">
    <property type="entry name" value="JAMM/MPN+_dom"/>
</dbReference>
<dbReference type="InterPro" id="IPR011993">
    <property type="entry name" value="PH-like_dom_sf"/>
</dbReference>